<reference evidence="1" key="2">
    <citation type="journal article" date="2015" name="Data Brief">
        <title>Shoot transcriptome of the giant reed, Arundo donax.</title>
        <authorList>
            <person name="Barrero R.A."/>
            <person name="Guerrero F.D."/>
            <person name="Moolhuijzen P."/>
            <person name="Goolsby J.A."/>
            <person name="Tidwell J."/>
            <person name="Bellgard S.E."/>
            <person name="Bellgard M.I."/>
        </authorList>
    </citation>
    <scope>NUCLEOTIDE SEQUENCE</scope>
    <source>
        <tissue evidence="1">Shoot tissue taken approximately 20 cm above the soil surface</tissue>
    </source>
</reference>
<protein>
    <submittedName>
        <fullName evidence="1">Uncharacterized protein</fullName>
    </submittedName>
</protein>
<evidence type="ECO:0000313" key="1">
    <source>
        <dbReference type="EMBL" id="JAE36770.1"/>
    </source>
</evidence>
<proteinExistence type="predicted"/>
<dbReference type="EMBL" id="GBRH01161126">
    <property type="protein sequence ID" value="JAE36770.1"/>
    <property type="molecule type" value="Transcribed_RNA"/>
</dbReference>
<reference evidence="1" key="1">
    <citation type="submission" date="2014-09" db="EMBL/GenBank/DDBJ databases">
        <authorList>
            <person name="Magalhaes I.L.F."/>
            <person name="Oliveira U."/>
            <person name="Santos F.R."/>
            <person name="Vidigal T.H.D.A."/>
            <person name="Brescovit A.D."/>
            <person name="Santos A.J."/>
        </authorList>
    </citation>
    <scope>NUCLEOTIDE SEQUENCE</scope>
    <source>
        <tissue evidence="1">Shoot tissue taken approximately 20 cm above the soil surface</tissue>
    </source>
</reference>
<name>A0A0A9HHY2_ARUDO</name>
<dbReference type="AlphaFoldDB" id="A0A0A9HHY2"/>
<accession>A0A0A9HHY2</accession>
<organism evidence="1">
    <name type="scientific">Arundo donax</name>
    <name type="common">Giant reed</name>
    <name type="synonym">Donax arundinaceus</name>
    <dbReference type="NCBI Taxonomy" id="35708"/>
    <lineage>
        <taxon>Eukaryota</taxon>
        <taxon>Viridiplantae</taxon>
        <taxon>Streptophyta</taxon>
        <taxon>Embryophyta</taxon>
        <taxon>Tracheophyta</taxon>
        <taxon>Spermatophyta</taxon>
        <taxon>Magnoliopsida</taxon>
        <taxon>Liliopsida</taxon>
        <taxon>Poales</taxon>
        <taxon>Poaceae</taxon>
        <taxon>PACMAD clade</taxon>
        <taxon>Arundinoideae</taxon>
        <taxon>Arundineae</taxon>
        <taxon>Arundo</taxon>
    </lineage>
</organism>
<sequence length="35" mass="3719">MCSSNSFTPTTLSHNSSAGYIIGTRRLVHLLLLGA</sequence>